<reference evidence="11" key="2">
    <citation type="submission" date="2017-02" db="EMBL/GenBank/DDBJ databases">
        <title>Sunflower complete genome.</title>
        <authorList>
            <person name="Langlade N."/>
            <person name="Munos S."/>
        </authorList>
    </citation>
    <scope>NUCLEOTIDE SEQUENCE [LARGE SCALE GENOMIC DNA]</scope>
    <source>
        <tissue evidence="11">Leaves</tissue>
    </source>
</reference>
<dbReference type="AlphaFoldDB" id="A0A251VDL4"/>
<dbReference type="Proteomes" id="UP000215914">
    <property type="component" value="Chromosome 2"/>
</dbReference>
<evidence type="ECO:0000256" key="7">
    <source>
        <dbReference type="ARBA" id="ARBA00023136"/>
    </source>
</evidence>
<dbReference type="PANTHER" id="PTHR32021:SF30">
    <property type="entry name" value="CASP-LIKE PROTEIN 5C1"/>
    <property type="match status" value="1"/>
</dbReference>
<evidence type="ECO:0000256" key="1">
    <source>
        <dbReference type="ARBA" id="ARBA00004651"/>
    </source>
</evidence>
<evidence type="ECO:0000256" key="2">
    <source>
        <dbReference type="ARBA" id="ARBA00007651"/>
    </source>
</evidence>
<comment type="similarity">
    <text evidence="2 8">Belongs to the Casparian strip membrane proteins (CASP) family.</text>
</comment>
<dbReference type="EMBL" id="MNCJ02000330">
    <property type="protein sequence ID" value="KAF5766221.1"/>
    <property type="molecule type" value="Genomic_DNA"/>
</dbReference>
<feature type="domain" description="Casparian strip membrane protein" evidence="9">
    <location>
        <begin position="11"/>
        <end position="141"/>
    </location>
</feature>
<evidence type="ECO:0000256" key="8">
    <source>
        <dbReference type="RuleBase" id="RU361233"/>
    </source>
</evidence>
<accession>A0A251VDL4</accession>
<comment type="subunit">
    <text evidence="3 8">Homodimer and heterodimers.</text>
</comment>
<keyword evidence="12" id="KW-1185">Reference proteome</keyword>
<evidence type="ECO:0000313" key="10">
    <source>
        <dbReference type="EMBL" id="KAF5766221.1"/>
    </source>
</evidence>
<feature type="transmembrane region" description="Helical" evidence="8">
    <location>
        <begin position="78"/>
        <end position="99"/>
    </location>
</feature>
<dbReference type="GO" id="GO:0016020">
    <property type="term" value="C:membrane"/>
    <property type="evidence" value="ECO:0000318"/>
    <property type="project" value="GO_Central"/>
</dbReference>
<evidence type="ECO:0000256" key="4">
    <source>
        <dbReference type="ARBA" id="ARBA00022475"/>
    </source>
</evidence>
<dbReference type="OMA" id="CNRYQLS"/>
<proteinExistence type="inferred from homology"/>
<dbReference type="PANTHER" id="PTHR32021">
    <property type="entry name" value="CASP-LIKE PROTEIN 5B3"/>
    <property type="match status" value="1"/>
</dbReference>
<keyword evidence="4 8" id="KW-1003">Cell membrane</keyword>
<dbReference type="OrthoDB" id="1881155at2759"/>
<evidence type="ECO:0000313" key="11">
    <source>
        <dbReference type="EMBL" id="OTG33514.1"/>
    </source>
</evidence>
<dbReference type="Gramene" id="mRNA:HanXRQr2_Chr15g0712781">
    <property type="protein sequence ID" value="mRNA:HanXRQr2_Chr15g0712781"/>
    <property type="gene ID" value="HanXRQr2_Chr15g0712781"/>
</dbReference>
<feature type="transmembrane region" description="Helical" evidence="8">
    <location>
        <begin position="22"/>
        <end position="41"/>
    </location>
</feature>
<organism evidence="11 12">
    <name type="scientific">Helianthus annuus</name>
    <name type="common">Common sunflower</name>
    <dbReference type="NCBI Taxonomy" id="4232"/>
    <lineage>
        <taxon>Eukaryota</taxon>
        <taxon>Viridiplantae</taxon>
        <taxon>Streptophyta</taxon>
        <taxon>Embryophyta</taxon>
        <taxon>Tracheophyta</taxon>
        <taxon>Spermatophyta</taxon>
        <taxon>Magnoliopsida</taxon>
        <taxon>eudicotyledons</taxon>
        <taxon>Gunneridae</taxon>
        <taxon>Pentapetalae</taxon>
        <taxon>asterids</taxon>
        <taxon>campanulids</taxon>
        <taxon>Asterales</taxon>
        <taxon>Asteraceae</taxon>
        <taxon>Asteroideae</taxon>
        <taxon>Heliantheae alliance</taxon>
        <taxon>Heliantheae</taxon>
        <taxon>Helianthus</taxon>
    </lineage>
</organism>
<dbReference type="FunCoup" id="A0A251VDL4">
    <property type="interactions" value="26"/>
</dbReference>
<feature type="transmembrane region" description="Helical" evidence="8">
    <location>
        <begin position="53"/>
        <end position="72"/>
    </location>
</feature>
<evidence type="ECO:0000259" key="9">
    <source>
        <dbReference type="Pfam" id="PF04535"/>
    </source>
</evidence>
<dbReference type="InParanoid" id="A0A251VDL4"/>
<keyword evidence="7 8" id="KW-0472">Membrane</keyword>
<feature type="transmembrane region" description="Helical" evidence="8">
    <location>
        <begin position="132"/>
        <end position="153"/>
    </location>
</feature>
<reference evidence="10 12" key="1">
    <citation type="journal article" date="2017" name="Nature">
        <title>The sunflower genome provides insights into oil metabolism, flowering and Asterid evolution.</title>
        <authorList>
            <person name="Badouin H."/>
            <person name="Gouzy J."/>
            <person name="Grassa C.J."/>
            <person name="Murat F."/>
            <person name="Staton S.E."/>
            <person name="Cottret L."/>
            <person name="Lelandais-Briere C."/>
            <person name="Owens G.L."/>
            <person name="Carrere S."/>
            <person name="Mayjonade B."/>
            <person name="Legrand L."/>
            <person name="Gill N."/>
            <person name="Kane N.C."/>
            <person name="Bowers J.E."/>
            <person name="Hubner S."/>
            <person name="Bellec A."/>
            <person name="Berard A."/>
            <person name="Berges H."/>
            <person name="Blanchet N."/>
            <person name="Boniface M.C."/>
            <person name="Brunel D."/>
            <person name="Catrice O."/>
            <person name="Chaidir N."/>
            <person name="Claudel C."/>
            <person name="Donnadieu C."/>
            <person name="Faraut T."/>
            <person name="Fievet G."/>
            <person name="Helmstetter N."/>
            <person name="King M."/>
            <person name="Knapp S.J."/>
            <person name="Lai Z."/>
            <person name="Le Paslier M.C."/>
            <person name="Lippi Y."/>
            <person name="Lorenzon L."/>
            <person name="Mandel J.R."/>
            <person name="Marage G."/>
            <person name="Marchand G."/>
            <person name="Marquand E."/>
            <person name="Bret-Mestries E."/>
            <person name="Morien E."/>
            <person name="Nambeesan S."/>
            <person name="Nguyen T."/>
            <person name="Pegot-Espagnet P."/>
            <person name="Pouilly N."/>
            <person name="Raftis F."/>
            <person name="Sallet E."/>
            <person name="Schiex T."/>
            <person name="Thomas J."/>
            <person name="Vandecasteele C."/>
            <person name="Vares D."/>
            <person name="Vear F."/>
            <person name="Vautrin S."/>
            <person name="Crespi M."/>
            <person name="Mangin B."/>
            <person name="Burke J.M."/>
            <person name="Salse J."/>
            <person name="Munos S."/>
            <person name="Vincourt P."/>
            <person name="Rieseberg L.H."/>
            <person name="Langlade N.B."/>
        </authorList>
    </citation>
    <scope>NUCLEOTIDE SEQUENCE [LARGE SCALE GENOMIC DNA]</scope>
    <source>
        <strain evidence="12">cv. SF193</strain>
        <tissue evidence="10">Leaves</tissue>
    </source>
</reference>
<protein>
    <recommendedName>
        <fullName evidence="8">CASP-like protein</fullName>
    </recommendedName>
</protein>
<evidence type="ECO:0000256" key="6">
    <source>
        <dbReference type="ARBA" id="ARBA00022989"/>
    </source>
</evidence>
<evidence type="ECO:0000313" key="12">
    <source>
        <dbReference type="Proteomes" id="UP000215914"/>
    </source>
</evidence>
<dbReference type="EMBL" id="CM007891">
    <property type="protein sequence ID" value="OTG33514.1"/>
    <property type="molecule type" value="Genomic_DNA"/>
</dbReference>
<evidence type="ECO:0000256" key="3">
    <source>
        <dbReference type="ARBA" id="ARBA00011489"/>
    </source>
</evidence>
<reference evidence="10" key="3">
    <citation type="submission" date="2020-06" db="EMBL/GenBank/DDBJ databases">
        <title>Helianthus annuus Genome sequencing and assembly Release 2.</title>
        <authorList>
            <person name="Gouzy J."/>
            <person name="Langlade N."/>
            <person name="Munos S."/>
        </authorList>
    </citation>
    <scope>NUCLEOTIDE SEQUENCE</scope>
    <source>
        <tissue evidence="10">Leaves</tissue>
    </source>
</reference>
<dbReference type="GO" id="GO:0005886">
    <property type="term" value="C:plasma membrane"/>
    <property type="evidence" value="ECO:0007669"/>
    <property type="project" value="UniProtKB-SubCell"/>
</dbReference>
<name>A0A251VDL4_HELAN</name>
<comment type="subcellular location">
    <subcellularLocation>
        <location evidence="1 8">Cell membrane</location>
        <topology evidence="1 8">Multi-pass membrane protein</topology>
    </subcellularLocation>
</comment>
<keyword evidence="5 8" id="KW-0812">Transmembrane</keyword>
<sequence length="158" mass="16896">MEEQVPGAIGTSGSLALRLGQIIFSAASLAFMCVGVEFYAYTSFCFLVTIKGLSVPWSLTMAMVDASSVFAHRPSRRLHMVSVVVIGDWLLSLLSLAAASSAASVADYMVTETGASGFVCGKKVCSRYQVSAAMAFMSWCLSLASALFNTWLLPSLYY</sequence>
<dbReference type="Pfam" id="PF04535">
    <property type="entry name" value="CASP_dom"/>
    <property type="match status" value="1"/>
</dbReference>
<dbReference type="InterPro" id="IPR045009">
    <property type="entry name" value="CASPL-5"/>
</dbReference>
<gene>
    <name evidence="11" type="ORF">HannXRQ_Chr02g0035551</name>
    <name evidence="10" type="ORF">HanXRQr2_Chr15g0712781</name>
</gene>
<keyword evidence="6 8" id="KW-1133">Transmembrane helix</keyword>
<evidence type="ECO:0000256" key="5">
    <source>
        <dbReference type="ARBA" id="ARBA00022692"/>
    </source>
</evidence>
<dbReference type="InterPro" id="IPR006702">
    <property type="entry name" value="CASP_dom"/>
</dbReference>